<dbReference type="AlphaFoldDB" id="A0A941IJA6"/>
<evidence type="ECO:0000313" key="10">
    <source>
        <dbReference type="Proteomes" id="UP000676325"/>
    </source>
</evidence>
<evidence type="ECO:0000259" key="7">
    <source>
        <dbReference type="Pfam" id="PF04542"/>
    </source>
</evidence>
<dbReference type="InterPro" id="IPR013324">
    <property type="entry name" value="RNA_pol_sigma_r3/r4-like"/>
</dbReference>
<keyword evidence="2" id="KW-0805">Transcription regulation</keyword>
<dbReference type="SUPFAM" id="SSF88946">
    <property type="entry name" value="Sigma2 domain of RNA polymerase sigma factors"/>
    <property type="match status" value="1"/>
</dbReference>
<dbReference type="Gene3D" id="1.10.1740.10">
    <property type="match status" value="1"/>
</dbReference>
<keyword evidence="3" id="KW-0731">Sigma factor</keyword>
<dbReference type="InterPro" id="IPR013249">
    <property type="entry name" value="RNA_pol_sigma70_r4_t2"/>
</dbReference>
<evidence type="ECO:0000259" key="8">
    <source>
        <dbReference type="Pfam" id="PF08281"/>
    </source>
</evidence>
<protein>
    <submittedName>
        <fullName evidence="9">SigE family RNA polymerase sigma factor</fullName>
    </submittedName>
</protein>
<dbReference type="EMBL" id="JAGSOH010000006">
    <property type="protein sequence ID" value="MBR7825551.1"/>
    <property type="molecule type" value="Genomic_DNA"/>
</dbReference>
<organism evidence="9 10">
    <name type="scientific">Actinospica acidithermotolerans</name>
    <dbReference type="NCBI Taxonomy" id="2828514"/>
    <lineage>
        <taxon>Bacteria</taxon>
        <taxon>Bacillati</taxon>
        <taxon>Actinomycetota</taxon>
        <taxon>Actinomycetes</taxon>
        <taxon>Catenulisporales</taxon>
        <taxon>Actinospicaceae</taxon>
        <taxon>Actinospica</taxon>
    </lineage>
</organism>
<dbReference type="CDD" id="cd06171">
    <property type="entry name" value="Sigma70_r4"/>
    <property type="match status" value="1"/>
</dbReference>
<dbReference type="Pfam" id="PF04542">
    <property type="entry name" value="Sigma70_r2"/>
    <property type="match status" value="1"/>
</dbReference>
<evidence type="ECO:0000256" key="5">
    <source>
        <dbReference type="ARBA" id="ARBA00023163"/>
    </source>
</evidence>
<dbReference type="PANTHER" id="PTHR43133:SF50">
    <property type="entry name" value="ECF RNA POLYMERASE SIGMA FACTOR SIGM"/>
    <property type="match status" value="1"/>
</dbReference>
<dbReference type="InterPro" id="IPR007627">
    <property type="entry name" value="RNA_pol_sigma70_r2"/>
</dbReference>
<dbReference type="NCBIfam" id="TIGR02937">
    <property type="entry name" value="sigma70-ECF"/>
    <property type="match status" value="1"/>
</dbReference>
<dbReference type="GO" id="GO:0016987">
    <property type="term" value="F:sigma factor activity"/>
    <property type="evidence" value="ECO:0007669"/>
    <property type="project" value="UniProtKB-KW"/>
</dbReference>
<dbReference type="InterPro" id="IPR013325">
    <property type="entry name" value="RNA_pol_sigma_r2"/>
</dbReference>
<comment type="caution">
    <text evidence="9">The sequence shown here is derived from an EMBL/GenBank/DDBJ whole genome shotgun (WGS) entry which is preliminary data.</text>
</comment>
<dbReference type="InterPro" id="IPR036388">
    <property type="entry name" value="WH-like_DNA-bd_sf"/>
</dbReference>
<dbReference type="Gene3D" id="1.10.10.10">
    <property type="entry name" value="Winged helix-like DNA-binding domain superfamily/Winged helix DNA-binding domain"/>
    <property type="match status" value="1"/>
</dbReference>
<evidence type="ECO:0000313" key="9">
    <source>
        <dbReference type="EMBL" id="MBR7825551.1"/>
    </source>
</evidence>
<keyword evidence="5" id="KW-0804">Transcription</keyword>
<feature type="region of interest" description="Disordered" evidence="6">
    <location>
        <begin position="165"/>
        <end position="185"/>
    </location>
</feature>
<dbReference type="PANTHER" id="PTHR43133">
    <property type="entry name" value="RNA POLYMERASE ECF-TYPE SIGMA FACTO"/>
    <property type="match status" value="1"/>
</dbReference>
<evidence type="ECO:0000256" key="3">
    <source>
        <dbReference type="ARBA" id="ARBA00023082"/>
    </source>
</evidence>
<evidence type="ECO:0000256" key="2">
    <source>
        <dbReference type="ARBA" id="ARBA00023015"/>
    </source>
</evidence>
<accession>A0A941IJA6</accession>
<dbReference type="SUPFAM" id="SSF88659">
    <property type="entry name" value="Sigma3 and sigma4 domains of RNA polymerase sigma factors"/>
    <property type="match status" value="1"/>
</dbReference>
<evidence type="ECO:0000256" key="4">
    <source>
        <dbReference type="ARBA" id="ARBA00023125"/>
    </source>
</evidence>
<name>A0A941IJA6_9ACTN</name>
<dbReference type="Proteomes" id="UP000676325">
    <property type="component" value="Unassembled WGS sequence"/>
</dbReference>
<evidence type="ECO:0000256" key="6">
    <source>
        <dbReference type="SAM" id="MobiDB-lite"/>
    </source>
</evidence>
<dbReference type="InterPro" id="IPR014284">
    <property type="entry name" value="RNA_pol_sigma-70_dom"/>
</dbReference>
<keyword evidence="10" id="KW-1185">Reference proteome</keyword>
<feature type="domain" description="RNA polymerase sigma factor 70 region 4 type 2" evidence="8">
    <location>
        <begin position="102"/>
        <end position="154"/>
    </location>
</feature>
<gene>
    <name evidence="9" type="ORF">KDK95_04480</name>
</gene>
<comment type="similarity">
    <text evidence="1">Belongs to the sigma-70 factor family. ECF subfamily.</text>
</comment>
<dbReference type="RefSeq" id="WP_212516698.1">
    <property type="nucleotide sequence ID" value="NZ_JAGSOH010000006.1"/>
</dbReference>
<dbReference type="Pfam" id="PF08281">
    <property type="entry name" value="Sigma70_r4_2"/>
    <property type="match status" value="1"/>
</dbReference>
<proteinExistence type="inferred from homology"/>
<evidence type="ECO:0000256" key="1">
    <source>
        <dbReference type="ARBA" id="ARBA00010641"/>
    </source>
</evidence>
<sequence length="185" mass="20713">MGAELEREFDAFYASTHRRVVGQIYAMTGSLHEAEDCTQEAFARAWQQWPKLAGRHGNPEAWVRTVAARLAVSSWRKAVNRLTAHRREYRDSEVSGMSPDHLAVVSALRKISADQRMAIVLYHYAGLSVEEIAIETSSTQSSVKARLARGRRALAPHLTEFADSLAPEATKNSRAARPQISRREI</sequence>
<keyword evidence="4" id="KW-0238">DNA-binding</keyword>
<dbReference type="GO" id="GO:0003677">
    <property type="term" value="F:DNA binding"/>
    <property type="evidence" value="ECO:0007669"/>
    <property type="project" value="UniProtKB-KW"/>
</dbReference>
<dbReference type="GO" id="GO:0006352">
    <property type="term" value="P:DNA-templated transcription initiation"/>
    <property type="evidence" value="ECO:0007669"/>
    <property type="project" value="InterPro"/>
</dbReference>
<feature type="domain" description="RNA polymerase sigma-70 region 2" evidence="7">
    <location>
        <begin position="13"/>
        <end position="78"/>
    </location>
</feature>
<dbReference type="InterPro" id="IPR039425">
    <property type="entry name" value="RNA_pol_sigma-70-like"/>
</dbReference>
<reference evidence="9" key="1">
    <citation type="submission" date="2021-04" db="EMBL/GenBank/DDBJ databases">
        <title>Genome based classification of Actinospica acidithermotolerans sp. nov., an actinobacterium isolated from an Indonesian hot spring.</title>
        <authorList>
            <person name="Kusuma A.B."/>
            <person name="Putra K.E."/>
            <person name="Nafisah S."/>
            <person name="Loh J."/>
            <person name="Nouioui I."/>
            <person name="Goodfellow M."/>
        </authorList>
    </citation>
    <scope>NUCLEOTIDE SEQUENCE</scope>
    <source>
        <strain evidence="9">MGRD01-02</strain>
    </source>
</reference>